<reference evidence="3" key="1">
    <citation type="submission" date="2024-05" db="EMBL/GenBank/DDBJ databases">
        <title>Whole genome shotgun sequence of Streptomyces violascens NBRC 12920.</title>
        <authorList>
            <person name="Komaki H."/>
            <person name="Tamura T."/>
        </authorList>
    </citation>
    <scope>NUCLEOTIDE SEQUENCE</scope>
    <source>
        <strain evidence="3">NBRC 12920</strain>
    </source>
</reference>
<evidence type="ECO:0000256" key="1">
    <source>
        <dbReference type="SAM" id="MobiDB-lite"/>
    </source>
</evidence>
<dbReference type="Pfam" id="PF20182">
    <property type="entry name" value="DUF6545"/>
    <property type="match status" value="1"/>
</dbReference>
<accession>A0ABQ3QTL1</accession>
<evidence type="ECO:0000313" key="3">
    <source>
        <dbReference type="EMBL" id="GHI40608.1"/>
    </source>
</evidence>
<dbReference type="RefSeq" id="WP_226599341.1">
    <property type="nucleotide sequence ID" value="NZ_BNDY01000017.1"/>
</dbReference>
<sequence length="94" mass="9521">MGRASRRFGSRDAAAAEVARRAPGAIPEGDAEAAVIAAAVDAKRAGLPLGGDEAPPAAGTRPRKGDLPAGTAWLLLVADTYVRRPARENAGFAS</sequence>
<evidence type="ECO:0000313" key="4">
    <source>
        <dbReference type="Proteomes" id="UP001050808"/>
    </source>
</evidence>
<feature type="region of interest" description="Disordered" evidence="1">
    <location>
        <begin position="47"/>
        <end position="66"/>
    </location>
</feature>
<feature type="domain" description="DUF6545" evidence="2">
    <location>
        <begin position="13"/>
        <end position="83"/>
    </location>
</feature>
<evidence type="ECO:0000259" key="2">
    <source>
        <dbReference type="Pfam" id="PF20182"/>
    </source>
</evidence>
<name>A0ABQ3QTL1_9ACTN</name>
<feature type="region of interest" description="Disordered" evidence="1">
    <location>
        <begin position="1"/>
        <end position="22"/>
    </location>
</feature>
<feature type="compositionally biased region" description="Low complexity" evidence="1">
    <location>
        <begin position="11"/>
        <end position="22"/>
    </location>
</feature>
<dbReference type="InterPro" id="IPR046675">
    <property type="entry name" value="DUF6545"/>
</dbReference>
<comment type="caution">
    <text evidence="3">The sequence shown here is derived from an EMBL/GenBank/DDBJ whole genome shotgun (WGS) entry which is preliminary data.</text>
</comment>
<proteinExistence type="predicted"/>
<dbReference type="EMBL" id="BNDY01000017">
    <property type="protein sequence ID" value="GHI40608.1"/>
    <property type="molecule type" value="Genomic_DNA"/>
</dbReference>
<protein>
    <recommendedName>
        <fullName evidence="2">DUF6545 domain-containing protein</fullName>
    </recommendedName>
</protein>
<keyword evidence="4" id="KW-1185">Reference proteome</keyword>
<dbReference type="Proteomes" id="UP001050808">
    <property type="component" value="Unassembled WGS sequence"/>
</dbReference>
<organism evidence="3 4">
    <name type="scientific">Streptomyces violascens</name>
    <dbReference type="NCBI Taxonomy" id="67381"/>
    <lineage>
        <taxon>Bacteria</taxon>
        <taxon>Bacillati</taxon>
        <taxon>Actinomycetota</taxon>
        <taxon>Actinomycetes</taxon>
        <taxon>Kitasatosporales</taxon>
        <taxon>Streptomycetaceae</taxon>
        <taxon>Streptomyces</taxon>
    </lineage>
</organism>
<gene>
    <name evidence="3" type="ORF">Sviol_50160</name>
</gene>